<evidence type="ECO:0000313" key="1">
    <source>
        <dbReference type="EMBL" id="CAI6354001.1"/>
    </source>
</evidence>
<proteinExistence type="predicted"/>
<sequence length="117" mass="13823">MSSSEDDIVVAYLYLKKRNRQNKKRFWVHPHYVKNICYTTFIVSRELDQDPEKFYGYYRMNPETFKILVSLVETNIRKKDTNFRQAVSVSDCGAVKLPICFLPLLMNGIRNCKASFK</sequence>
<dbReference type="AlphaFoldDB" id="A0AAV0WDN6"/>
<reference evidence="1 2" key="1">
    <citation type="submission" date="2023-01" db="EMBL/GenBank/DDBJ databases">
        <authorList>
            <person name="Whitehead M."/>
        </authorList>
    </citation>
    <scope>NUCLEOTIDE SEQUENCE [LARGE SCALE GENOMIC DNA]</scope>
</reference>
<dbReference type="Proteomes" id="UP001160148">
    <property type="component" value="Unassembled WGS sequence"/>
</dbReference>
<organism evidence="1 2">
    <name type="scientific">Macrosiphum euphorbiae</name>
    <name type="common">potato aphid</name>
    <dbReference type="NCBI Taxonomy" id="13131"/>
    <lineage>
        <taxon>Eukaryota</taxon>
        <taxon>Metazoa</taxon>
        <taxon>Ecdysozoa</taxon>
        <taxon>Arthropoda</taxon>
        <taxon>Hexapoda</taxon>
        <taxon>Insecta</taxon>
        <taxon>Pterygota</taxon>
        <taxon>Neoptera</taxon>
        <taxon>Paraneoptera</taxon>
        <taxon>Hemiptera</taxon>
        <taxon>Sternorrhyncha</taxon>
        <taxon>Aphidomorpha</taxon>
        <taxon>Aphidoidea</taxon>
        <taxon>Aphididae</taxon>
        <taxon>Macrosiphini</taxon>
        <taxon>Macrosiphum</taxon>
    </lineage>
</organism>
<evidence type="ECO:0000313" key="2">
    <source>
        <dbReference type="Proteomes" id="UP001160148"/>
    </source>
</evidence>
<dbReference type="EMBL" id="CARXXK010000002">
    <property type="protein sequence ID" value="CAI6354001.1"/>
    <property type="molecule type" value="Genomic_DNA"/>
</dbReference>
<evidence type="ECO:0008006" key="3">
    <source>
        <dbReference type="Google" id="ProtNLM"/>
    </source>
</evidence>
<protein>
    <recommendedName>
        <fullName evidence="3">Protein ANTAGONIST OF LIKE HETEROCHROMATIN PROTEIN 1-like</fullName>
    </recommendedName>
</protein>
<keyword evidence="2" id="KW-1185">Reference proteome</keyword>
<comment type="caution">
    <text evidence="1">The sequence shown here is derived from an EMBL/GenBank/DDBJ whole genome shotgun (WGS) entry which is preliminary data.</text>
</comment>
<gene>
    <name evidence="1" type="ORF">MEUPH1_LOCUS10055</name>
</gene>
<name>A0AAV0WDN6_9HEMI</name>
<accession>A0AAV0WDN6</accession>